<sequence length="129" mass="14458">MDSPHNINYEQIAQEYKERKSSPEFEQLSSKEIISRIIKEKAGQPQQQLSSAALRTGQTDKSAGNLAAYAASADVNSKTKVERLIKLTLEKGLASGVNFAQKEDPYILDLYHDSLADKMLEEMKSRKLI</sequence>
<gene>
    <name evidence="1" type="ORF">UV58_C0011G0007</name>
</gene>
<protein>
    <submittedName>
        <fullName evidence="1">Uncharacterized protein</fullName>
    </submittedName>
</protein>
<dbReference type="Proteomes" id="UP000034810">
    <property type="component" value="Unassembled WGS sequence"/>
</dbReference>
<comment type="caution">
    <text evidence="1">The sequence shown here is derived from an EMBL/GenBank/DDBJ whole genome shotgun (WGS) entry which is preliminary data.</text>
</comment>
<evidence type="ECO:0000313" key="1">
    <source>
        <dbReference type="EMBL" id="KKS82253.1"/>
    </source>
</evidence>
<name>A0A0G1F5U1_9BACT</name>
<reference evidence="1 2" key="1">
    <citation type="journal article" date="2015" name="Nature">
        <title>rRNA introns, odd ribosomes, and small enigmatic genomes across a large radiation of phyla.</title>
        <authorList>
            <person name="Brown C.T."/>
            <person name="Hug L.A."/>
            <person name="Thomas B.C."/>
            <person name="Sharon I."/>
            <person name="Castelle C.J."/>
            <person name="Singh A."/>
            <person name="Wilkins M.J."/>
            <person name="Williams K.H."/>
            <person name="Banfield J.F."/>
        </authorList>
    </citation>
    <scope>NUCLEOTIDE SEQUENCE [LARGE SCALE GENOMIC DNA]</scope>
</reference>
<organism evidence="1 2">
    <name type="scientific">Candidatus Wolfebacteria bacterium GW2011_GWC1_43_10</name>
    <dbReference type="NCBI Taxonomy" id="1619011"/>
    <lineage>
        <taxon>Bacteria</taxon>
        <taxon>Candidatus Wolfeibacteriota</taxon>
    </lineage>
</organism>
<accession>A0A0G1F5U1</accession>
<proteinExistence type="predicted"/>
<dbReference type="EMBL" id="LCFA01000011">
    <property type="protein sequence ID" value="KKS82253.1"/>
    <property type="molecule type" value="Genomic_DNA"/>
</dbReference>
<evidence type="ECO:0000313" key="2">
    <source>
        <dbReference type="Proteomes" id="UP000034810"/>
    </source>
</evidence>
<dbReference type="AlphaFoldDB" id="A0A0G1F5U1"/>